<comment type="caution">
    <text evidence="2">The sequence shown here is derived from an EMBL/GenBank/DDBJ whole genome shotgun (WGS) entry which is preliminary data.</text>
</comment>
<name>A0A0F9MQN4_9ZZZZ</name>
<feature type="compositionally biased region" description="Basic and acidic residues" evidence="1">
    <location>
        <begin position="31"/>
        <end position="54"/>
    </location>
</feature>
<proteinExistence type="predicted"/>
<reference evidence="2" key="1">
    <citation type="journal article" date="2015" name="Nature">
        <title>Complex archaea that bridge the gap between prokaryotes and eukaryotes.</title>
        <authorList>
            <person name="Spang A."/>
            <person name="Saw J.H."/>
            <person name="Jorgensen S.L."/>
            <person name="Zaremba-Niedzwiedzka K."/>
            <person name="Martijn J."/>
            <person name="Lind A.E."/>
            <person name="van Eijk R."/>
            <person name="Schleper C."/>
            <person name="Guy L."/>
            <person name="Ettema T.J."/>
        </authorList>
    </citation>
    <scope>NUCLEOTIDE SEQUENCE</scope>
</reference>
<dbReference type="EMBL" id="LAZR01005236">
    <property type="protein sequence ID" value="KKN01677.1"/>
    <property type="molecule type" value="Genomic_DNA"/>
</dbReference>
<accession>A0A0F9MQN4</accession>
<evidence type="ECO:0000313" key="2">
    <source>
        <dbReference type="EMBL" id="KKN01677.1"/>
    </source>
</evidence>
<organism evidence="2">
    <name type="scientific">marine sediment metagenome</name>
    <dbReference type="NCBI Taxonomy" id="412755"/>
    <lineage>
        <taxon>unclassified sequences</taxon>
        <taxon>metagenomes</taxon>
        <taxon>ecological metagenomes</taxon>
    </lineage>
</organism>
<feature type="region of interest" description="Disordered" evidence="1">
    <location>
        <begin position="23"/>
        <end position="54"/>
    </location>
</feature>
<protein>
    <submittedName>
        <fullName evidence="2">Uncharacterized protein</fullName>
    </submittedName>
</protein>
<gene>
    <name evidence="2" type="ORF">LCGC14_1125420</name>
</gene>
<sequence>MIDWTDLDREAAREGSAILRAFRPRRSRRPQGVDRQEVKAENMKRDILKELKNA</sequence>
<evidence type="ECO:0000256" key="1">
    <source>
        <dbReference type="SAM" id="MobiDB-lite"/>
    </source>
</evidence>
<dbReference type="AlphaFoldDB" id="A0A0F9MQN4"/>